<evidence type="ECO:0000313" key="6">
    <source>
        <dbReference type="EMBL" id="MDX8415617.1"/>
    </source>
</evidence>
<evidence type="ECO:0000256" key="2">
    <source>
        <dbReference type="ARBA" id="ARBA00023054"/>
    </source>
</evidence>
<accession>A0ABU4WJF3</accession>
<reference evidence="6 7" key="1">
    <citation type="submission" date="2022-03" db="EMBL/GenBank/DDBJ databases">
        <title>Novel taxa within the pig intestine.</title>
        <authorList>
            <person name="Wylensek D."/>
            <person name="Bishof K."/>
            <person name="Afrizal A."/>
            <person name="Clavel T."/>
        </authorList>
    </citation>
    <scope>NUCLEOTIDE SEQUENCE [LARGE SCALE GENOMIC DNA]</scope>
    <source>
        <strain evidence="6 7">CLA-KB-P66</strain>
    </source>
</reference>
<evidence type="ECO:0000256" key="3">
    <source>
        <dbReference type="SAM" id="Coils"/>
    </source>
</evidence>
<evidence type="ECO:0000256" key="4">
    <source>
        <dbReference type="SAM" id="SignalP"/>
    </source>
</evidence>
<dbReference type="Gene3D" id="2.40.50.100">
    <property type="match status" value="1"/>
</dbReference>
<comment type="subcellular location">
    <subcellularLocation>
        <location evidence="1">Cell envelope</location>
    </subcellularLocation>
</comment>
<sequence>MKKFLLPMAFAAICASLNAQETVACLGKITASETIARFAAPSPMGSTPIVEQIFVKKGDEVAKGQKIAILKGSAKAEAALEKSKANLTALKSSCEISIEEIKNQIEELAGTYEQNIDVLKKDPPRVEREKINYEQKSILRKLNQSKNMLELVKADAKNKIALAEISVKEAQAVLDEFILASPISGKIVEINSKLGEVVSEGGICEISDTSSMFVEAEVYVSDISKVKTGDECECVPEALGNEVLKGRVFEISPYVKSNRLFSQDPAEFTDRKVIFVKIKLDNPEKVKNLIGSLVRVKISAK</sequence>
<dbReference type="Gene3D" id="2.40.30.170">
    <property type="match status" value="1"/>
</dbReference>
<dbReference type="InterPro" id="IPR050465">
    <property type="entry name" value="UPF0194_transport"/>
</dbReference>
<evidence type="ECO:0000259" key="5">
    <source>
        <dbReference type="Pfam" id="PF25973"/>
    </source>
</evidence>
<feature type="chain" id="PRO_5046668457" evidence="4">
    <location>
        <begin position="20"/>
        <end position="301"/>
    </location>
</feature>
<feature type="coiled-coil region" evidence="3">
    <location>
        <begin position="102"/>
        <end position="173"/>
    </location>
</feature>
<keyword evidence="7" id="KW-1185">Reference proteome</keyword>
<keyword evidence="2 3" id="KW-0175">Coiled coil</keyword>
<dbReference type="Pfam" id="PF25973">
    <property type="entry name" value="BSH_CzcB"/>
    <property type="match status" value="1"/>
</dbReference>
<dbReference type="Proteomes" id="UP001275932">
    <property type="component" value="Unassembled WGS sequence"/>
</dbReference>
<dbReference type="PANTHER" id="PTHR32347">
    <property type="entry name" value="EFFLUX SYSTEM COMPONENT YKNX-RELATED"/>
    <property type="match status" value="1"/>
</dbReference>
<protein>
    <submittedName>
        <fullName evidence="6">Efflux RND transporter periplasmic adaptor subunit</fullName>
    </submittedName>
</protein>
<dbReference type="InterPro" id="IPR058647">
    <property type="entry name" value="BSH_CzcB-like"/>
</dbReference>
<gene>
    <name evidence="6" type="ORF">MOX91_05410</name>
</gene>
<keyword evidence="4" id="KW-0732">Signal</keyword>
<evidence type="ECO:0000256" key="1">
    <source>
        <dbReference type="ARBA" id="ARBA00004196"/>
    </source>
</evidence>
<name>A0ABU4WJF3_9BACT</name>
<dbReference type="RefSeq" id="WP_370397064.1">
    <property type="nucleotide sequence ID" value="NZ_JALBUT010000005.1"/>
</dbReference>
<organism evidence="6 7">
    <name type="scientific">Intestinicryptomonas porci</name>
    <dbReference type="NCBI Taxonomy" id="2926320"/>
    <lineage>
        <taxon>Bacteria</taxon>
        <taxon>Pseudomonadati</taxon>
        <taxon>Verrucomicrobiota</taxon>
        <taxon>Opitutia</taxon>
        <taxon>Opitutales</taxon>
        <taxon>Intestinicryptomonaceae</taxon>
        <taxon>Intestinicryptomonas</taxon>
    </lineage>
</organism>
<proteinExistence type="predicted"/>
<evidence type="ECO:0000313" key="7">
    <source>
        <dbReference type="Proteomes" id="UP001275932"/>
    </source>
</evidence>
<feature type="signal peptide" evidence="4">
    <location>
        <begin position="1"/>
        <end position="19"/>
    </location>
</feature>
<feature type="domain" description="CzcB-like barrel-sandwich hybrid" evidence="5">
    <location>
        <begin position="49"/>
        <end position="201"/>
    </location>
</feature>
<comment type="caution">
    <text evidence="6">The sequence shown here is derived from an EMBL/GenBank/DDBJ whole genome shotgun (WGS) entry which is preliminary data.</text>
</comment>
<dbReference type="EMBL" id="JALBUT010000005">
    <property type="protein sequence ID" value="MDX8415617.1"/>
    <property type="molecule type" value="Genomic_DNA"/>
</dbReference>
<dbReference type="PANTHER" id="PTHR32347:SF27">
    <property type="entry name" value="RND EFFLUX PUMP MEMBRANE FUSION PROTEIN BARREL-SANDWICH DOMAIN-CONTAINING PROTEIN"/>
    <property type="match status" value="1"/>
</dbReference>